<accession>A0A0P0GP14</accession>
<dbReference type="EMBL" id="CP012801">
    <property type="protein sequence ID" value="ALJ58975.1"/>
    <property type="molecule type" value="Genomic_DNA"/>
</dbReference>
<evidence type="ECO:0008006" key="4">
    <source>
        <dbReference type="Google" id="ProtNLM"/>
    </source>
</evidence>
<sequence>MSKNIMLTLCITVLLYSCTATKSSSDFSNEIFVDVEQSVELPLQRGRIIPLETSDSSLLYDIVSIDQVKDKYFIRSKNKILTFDTEGNYLYNISGIGQGNKEYVNLSSFFIKNEELCIYDFNQGRVLVFAPSGRYLRTEKAVKNSDVECVPQLIRPYGKNKYIAKNSFNGTPGYVTPALSLLDEKYTITQTLEGHSLNTGFLLFDFMNCDDNGGFITYWEALSDTIYTVVNDSMVQPKYLVNFGEYAIPAVERLNKDVYDLIDYVNKPENKKLATLIRYVYEEENYLYFVFSCEDSVRLALYNKKTHNTTTYILPAEVNGGKYRLASFLKVDKDKVIMALEDCENIENNQSLFIINKKELYEKSRFK</sequence>
<name>A0A0P0GP14_9BACE</name>
<dbReference type="Proteomes" id="UP000061809">
    <property type="component" value="Chromosome"/>
</dbReference>
<reference evidence="2 3" key="1">
    <citation type="journal article" date="2015" name="Science">
        <title>Genetic determinants of in vivo fitness and diet responsiveness in multiple human gut Bacteroides.</title>
        <authorList>
            <person name="Wu M."/>
            <person name="McNulty N.P."/>
            <person name="Rodionov D.A."/>
            <person name="Khoroshkin M.S."/>
            <person name="Griffin N.W."/>
            <person name="Cheng J."/>
            <person name="Latreille P."/>
            <person name="Kerstetter R.A."/>
            <person name="Terrapon N."/>
            <person name="Henrissat B."/>
            <person name="Osterman A.L."/>
            <person name="Gordon J.I."/>
        </authorList>
    </citation>
    <scope>NUCLEOTIDE SEQUENCE [LARGE SCALE GENOMIC DNA]</scope>
    <source>
        <strain evidence="2 3">WH2</strain>
    </source>
</reference>
<keyword evidence="1" id="KW-0732">Signal</keyword>
<feature type="chain" id="PRO_5006047849" description="6-bladed beta-propeller" evidence="1">
    <location>
        <begin position="23"/>
        <end position="367"/>
    </location>
</feature>
<dbReference type="PROSITE" id="PS51257">
    <property type="entry name" value="PROKAR_LIPOPROTEIN"/>
    <property type="match status" value="1"/>
</dbReference>
<organism evidence="2 3">
    <name type="scientific">Bacteroides cellulosilyticus</name>
    <dbReference type="NCBI Taxonomy" id="246787"/>
    <lineage>
        <taxon>Bacteria</taxon>
        <taxon>Pseudomonadati</taxon>
        <taxon>Bacteroidota</taxon>
        <taxon>Bacteroidia</taxon>
        <taxon>Bacteroidales</taxon>
        <taxon>Bacteroidaceae</taxon>
        <taxon>Bacteroides</taxon>
    </lineage>
</organism>
<proteinExistence type="predicted"/>
<dbReference type="Pfam" id="PF17170">
    <property type="entry name" value="DUF5128"/>
    <property type="match status" value="1"/>
</dbReference>
<dbReference type="PATRIC" id="fig|246787.4.peg.1772"/>
<dbReference type="RefSeq" id="WP_029427841.1">
    <property type="nucleotide sequence ID" value="NZ_CP012801.1"/>
</dbReference>
<evidence type="ECO:0000313" key="3">
    <source>
        <dbReference type="Proteomes" id="UP000061809"/>
    </source>
</evidence>
<dbReference type="KEGG" id="bcel:BcellWH2_01722"/>
<dbReference type="AlphaFoldDB" id="A0A0P0GP14"/>
<gene>
    <name evidence="2" type="ORF">BcellWH2_01722</name>
</gene>
<evidence type="ECO:0000256" key="1">
    <source>
        <dbReference type="SAM" id="SignalP"/>
    </source>
</evidence>
<feature type="signal peptide" evidence="1">
    <location>
        <begin position="1"/>
        <end position="22"/>
    </location>
</feature>
<protein>
    <recommendedName>
        <fullName evidence="4">6-bladed beta-propeller</fullName>
    </recommendedName>
</protein>
<evidence type="ECO:0000313" key="2">
    <source>
        <dbReference type="EMBL" id="ALJ58975.1"/>
    </source>
</evidence>